<dbReference type="SUPFAM" id="SSF46689">
    <property type="entry name" value="Homeodomain-like"/>
    <property type="match status" value="1"/>
</dbReference>
<evidence type="ECO:0000256" key="1">
    <source>
        <dbReference type="ARBA" id="ARBA00023015"/>
    </source>
</evidence>
<comment type="caution">
    <text evidence="5">The sequence shown here is derived from an EMBL/GenBank/DDBJ whole genome shotgun (WGS) entry which is preliminary data.</text>
</comment>
<dbReference type="Pfam" id="PF12833">
    <property type="entry name" value="HTH_18"/>
    <property type="match status" value="1"/>
</dbReference>
<dbReference type="EMBL" id="DWWD01000048">
    <property type="protein sequence ID" value="HJC51503.1"/>
    <property type="molecule type" value="Genomic_DNA"/>
</dbReference>
<dbReference type="Proteomes" id="UP000823904">
    <property type="component" value="Unassembled WGS sequence"/>
</dbReference>
<dbReference type="GO" id="GO:0043565">
    <property type="term" value="F:sequence-specific DNA binding"/>
    <property type="evidence" value="ECO:0007669"/>
    <property type="project" value="InterPro"/>
</dbReference>
<dbReference type="PROSITE" id="PS01124">
    <property type="entry name" value="HTH_ARAC_FAMILY_2"/>
    <property type="match status" value="1"/>
</dbReference>
<dbReference type="SMART" id="SM00342">
    <property type="entry name" value="HTH_ARAC"/>
    <property type="match status" value="1"/>
</dbReference>
<evidence type="ECO:0000256" key="3">
    <source>
        <dbReference type="ARBA" id="ARBA00023163"/>
    </source>
</evidence>
<organism evidence="5 6">
    <name type="scientific">Candidatus Anaerostipes avistercoris</name>
    <dbReference type="NCBI Taxonomy" id="2838462"/>
    <lineage>
        <taxon>Bacteria</taxon>
        <taxon>Bacillati</taxon>
        <taxon>Bacillota</taxon>
        <taxon>Clostridia</taxon>
        <taxon>Lachnospirales</taxon>
        <taxon>Lachnospiraceae</taxon>
        <taxon>Anaerostipes</taxon>
    </lineage>
</organism>
<keyword evidence="3" id="KW-0804">Transcription</keyword>
<dbReference type="PRINTS" id="PR00032">
    <property type="entry name" value="HTHARAC"/>
</dbReference>
<evidence type="ECO:0000313" key="6">
    <source>
        <dbReference type="Proteomes" id="UP000823904"/>
    </source>
</evidence>
<dbReference type="InterPro" id="IPR018062">
    <property type="entry name" value="HTH_AraC-typ_CS"/>
</dbReference>
<keyword evidence="1" id="KW-0805">Transcription regulation</keyword>
<dbReference type="PROSITE" id="PS00041">
    <property type="entry name" value="HTH_ARAC_FAMILY_1"/>
    <property type="match status" value="1"/>
</dbReference>
<keyword evidence="2" id="KW-0238">DNA-binding</keyword>
<dbReference type="Gene3D" id="1.10.10.60">
    <property type="entry name" value="Homeodomain-like"/>
    <property type="match status" value="2"/>
</dbReference>
<dbReference type="InterPro" id="IPR053142">
    <property type="entry name" value="PchR_regulatory_protein"/>
</dbReference>
<dbReference type="InterPro" id="IPR018060">
    <property type="entry name" value="HTH_AraC"/>
</dbReference>
<evidence type="ECO:0000259" key="4">
    <source>
        <dbReference type="PROSITE" id="PS01124"/>
    </source>
</evidence>
<gene>
    <name evidence="5" type="ORF">H9754_13195</name>
</gene>
<sequence length="325" mass="37657">MLYQDRPECYLNQLFERTRGEPLQEVLRQIPAEIGKIRIFEKKTRQGMSWIDWKMRWNQDMRVRKTGNDGEDMIQLIFFLNHGMNWEVEGKEKQIYMDAGECCIYRDTKASSTGDYQGGAELMFKNIQIPAGIFCEWMEEVLDDRGRRKTQQVLQELRKTMITPEMYRVIRELETMDQYKNGLSSLYLEGKIIELLTVFLDAVMPSLSGPEKKRKLSKTDLEILLGIKERIDRDSADVPGIAQLAREVHVSPSKLSKGFKELTGLSLHAYVIDRRLSHAAKLLEEGEMNVSEAAMCSGYSNMSHFSAAFQKKYGVLPREYPDRKC</sequence>
<reference evidence="5" key="2">
    <citation type="submission" date="2021-04" db="EMBL/GenBank/DDBJ databases">
        <authorList>
            <person name="Gilroy R."/>
        </authorList>
    </citation>
    <scope>NUCLEOTIDE SEQUENCE</scope>
    <source>
        <strain evidence="5">ChiSjej3B21-8574</strain>
    </source>
</reference>
<dbReference type="InterPro" id="IPR020449">
    <property type="entry name" value="Tscrpt_reg_AraC-type_HTH"/>
</dbReference>
<accession>A0A9D2PKX4</accession>
<protein>
    <submittedName>
        <fullName evidence="5">AraC family transcriptional regulator</fullName>
    </submittedName>
</protein>
<dbReference type="PANTHER" id="PTHR47893">
    <property type="entry name" value="REGULATORY PROTEIN PCHR"/>
    <property type="match status" value="1"/>
</dbReference>
<dbReference type="PANTHER" id="PTHR47893:SF1">
    <property type="entry name" value="REGULATORY PROTEIN PCHR"/>
    <property type="match status" value="1"/>
</dbReference>
<evidence type="ECO:0000313" key="5">
    <source>
        <dbReference type="EMBL" id="HJC51503.1"/>
    </source>
</evidence>
<evidence type="ECO:0000256" key="2">
    <source>
        <dbReference type="ARBA" id="ARBA00023125"/>
    </source>
</evidence>
<reference evidence="5" key="1">
    <citation type="journal article" date="2021" name="PeerJ">
        <title>Extensive microbial diversity within the chicken gut microbiome revealed by metagenomics and culture.</title>
        <authorList>
            <person name="Gilroy R."/>
            <person name="Ravi A."/>
            <person name="Getino M."/>
            <person name="Pursley I."/>
            <person name="Horton D.L."/>
            <person name="Alikhan N.F."/>
            <person name="Baker D."/>
            <person name="Gharbi K."/>
            <person name="Hall N."/>
            <person name="Watson M."/>
            <person name="Adriaenssens E.M."/>
            <person name="Foster-Nyarko E."/>
            <person name="Jarju S."/>
            <person name="Secka A."/>
            <person name="Antonio M."/>
            <person name="Oren A."/>
            <person name="Chaudhuri R.R."/>
            <person name="La Ragione R."/>
            <person name="Hildebrand F."/>
            <person name="Pallen M.J."/>
        </authorList>
    </citation>
    <scope>NUCLEOTIDE SEQUENCE</scope>
    <source>
        <strain evidence="5">ChiSjej3B21-8574</strain>
    </source>
</reference>
<dbReference type="AlphaFoldDB" id="A0A9D2PKX4"/>
<dbReference type="InterPro" id="IPR009057">
    <property type="entry name" value="Homeodomain-like_sf"/>
</dbReference>
<proteinExistence type="predicted"/>
<name>A0A9D2PKX4_9FIRM</name>
<dbReference type="GO" id="GO:0003700">
    <property type="term" value="F:DNA-binding transcription factor activity"/>
    <property type="evidence" value="ECO:0007669"/>
    <property type="project" value="InterPro"/>
</dbReference>
<feature type="domain" description="HTH araC/xylS-type" evidence="4">
    <location>
        <begin position="221"/>
        <end position="323"/>
    </location>
</feature>